<keyword evidence="2" id="KW-0645">Protease</keyword>
<dbReference type="GO" id="GO:0008239">
    <property type="term" value="F:dipeptidyl-peptidase activity"/>
    <property type="evidence" value="ECO:0007669"/>
    <property type="project" value="TreeGrafter"/>
</dbReference>
<dbReference type="GO" id="GO:0006508">
    <property type="term" value="P:proteolysis"/>
    <property type="evidence" value="ECO:0007669"/>
    <property type="project" value="UniProtKB-KW"/>
</dbReference>
<dbReference type="GO" id="GO:0070008">
    <property type="term" value="F:serine-type exopeptidase activity"/>
    <property type="evidence" value="ECO:0007669"/>
    <property type="project" value="InterPro"/>
</dbReference>
<sequence length="344" mass="38498">MVKLIEQTSLVVIGVAAQLKQAVGLRNNSWFMLTYEQMIDHNMGRQGGTFHQRFLYNEMFYDPNEPVLFLQIAEEASENRRLHEMVDNAMKHKAAMISLEQRFFGESLPTKEFSAPTLEKLLTIPQALEDLRCFASQIKDTLKAEKPVKIVLFGSSYTGLLAGWARQQYTDAFIGAVASSSPFDIQLVNERYYFILAQDLSRADLGGSSNCLSAVTKAHEAFSDALKSPEGQRQLEDKFHICAGDLSKEKNQFLATTGDVLSCTSLFGITTQDNDPQCQGKYCNIAKICKHFTTGGDEPLKKLAEIFNTNKPVGGDNADCHKYDWEADMTCFPSNRAGKSRRDL</sequence>
<comment type="caution">
    <text evidence="6">The sequence shown here is derived from an EMBL/GenBank/DDBJ whole genome shotgun (WGS) entry which is preliminary data.</text>
</comment>
<evidence type="ECO:0008006" key="8">
    <source>
        <dbReference type="Google" id="ProtNLM"/>
    </source>
</evidence>
<dbReference type="InterPro" id="IPR008758">
    <property type="entry name" value="Peptidase_S28"/>
</dbReference>
<evidence type="ECO:0000256" key="1">
    <source>
        <dbReference type="ARBA" id="ARBA00011079"/>
    </source>
</evidence>
<organism evidence="6 7">
    <name type="scientific">Perkinsus chesapeaki</name>
    <name type="common">Clam parasite</name>
    <name type="synonym">Perkinsus andrewsi</name>
    <dbReference type="NCBI Taxonomy" id="330153"/>
    <lineage>
        <taxon>Eukaryota</taxon>
        <taxon>Sar</taxon>
        <taxon>Alveolata</taxon>
        <taxon>Perkinsozoa</taxon>
        <taxon>Perkinsea</taxon>
        <taxon>Perkinsida</taxon>
        <taxon>Perkinsidae</taxon>
        <taxon>Perkinsus</taxon>
    </lineage>
</organism>
<dbReference type="PANTHER" id="PTHR11010:SF117">
    <property type="entry name" value="SERINE PROTEASE 16"/>
    <property type="match status" value="1"/>
</dbReference>
<evidence type="ECO:0000313" key="6">
    <source>
        <dbReference type="EMBL" id="KAF4670962.1"/>
    </source>
</evidence>
<keyword evidence="7" id="KW-1185">Reference proteome</keyword>
<dbReference type="AlphaFoldDB" id="A0A7J6MH68"/>
<dbReference type="OrthoDB" id="1735038at2759"/>
<protein>
    <recommendedName>
        <fullName evidence="8">Thymus-specific serine protease</fullName>
    </recommendedName>
</protein>
<dbReference type="SUPFAM" id="SSF53474">
    <property type="entry name" value="alpha/beta-Hydrolases"/>
    <property type="match status" value="1"/>
</dbReference>
<dbReference type="EMBL" id="JAAPAO010000143">
    <property type="protein sequence ID" value="KAF4670962.1"/>
    <property type="molecule type" value="Genomic_DNA"/>
</dbReference>
<dbReference type="Proteomes" id="UP000591131">
    <property type="component" value="Unassembled WGS sequence"/>
</dbReference>
<accession>A0A7J6MH68</accession>
<evidence type="ECO:0000313" key="7">
    <source>
        <dbReference type="Proteomes" id="UP000591131"/>
    </source>
</evidence>
<evidence type="ECO:0000256" key="3">
    <source>
        <dbReference type="ARBA" id="ARBA00022729"/>
    </source>
</evidence>
<name>A0A7J6MH68_PERCH</name>
<dbReference type="InterPro" id="IPR029058">
    <property type="entry name" value="AB_hydrolase_fold"/>
</dbReference>
<keyword evidence="4" id="KW-0378">Hydrolase</keyword>
<reference evidence="6 7" key="1">
    <citation type="submission" date="2020-04" db="EMBL/GenBank/DDBJ databases">
        <title>Perkinsus chesapeaki whole genome sequence.</title>
        <authorList>
            <person name="Bogema D.R."/>
        </authorList>
    </citation>
    <scope>NUCLEOTIDE SEQUENCE [LARGE SCALE GENOMIC DNA]</scope>
    <source>
        <strain evidence="6">ATCC PRA-425</strain>
    </source>
</reference>
<dbReference type="PANTHER" id="PTHR11010">
    <property type="entry name" value="PROTEASE S28 PRO-X CARBOXYPEPTIDASE-RELATED"/>
    <property type="match status" value="1"/>
</dbReference>
<dbReference type="Pfam" id="PF05577">
    <property type="entry name" value="Peptidase_S28"/>
    <property type="match status" value="1"/>
</dbReference>
<evidence type="ECO:0000256" key="4">
    <source>
        <dbReference type="ARBA" id="ARBA00022801"/>
    </source>
</evidence>
<keyword evidence="3" id="KW-0732">Signal</keyword>
<comment type="similarity">
    <text evidence="1">Belongs to the peptidase S28 family.</text>
</comment>
<gene>
    <name evidence="6" type="ORF">FOL47_001760</name>
</gene>
<evidence type="ECO:0000256" key="2">
    <source>
        <dbReference type="ARBA" id="ARBA00022670"/>
    </source>
</evidence>
<proteinExistence type="inferred from homology"/>
<dbReference type="Gene3D" id="3.40.50.1820">
    <property type="entry name" value="alpha/beta hydrolase"/>
    <property type="match status" value="1"/>
</dbReference>
<evidence type="ECO:0000256" key="5">
    <source>
        <dbReference type="ARBA" id="ARBA00023180"/>
    </source>
</evidence>
<keyword evidence="5" id="KW-0325">Glycoprotein</keyword>